<protein>
    <submittedName>
        <fullName evidence="1">Uncharacterized protein</fullName>
    </submittedName>
</protein>
<evidence type="ECO:0000313" key="1">
    <source>
        <dbReference type="EMBL" id="KUM48941.1"/>
    </source>
</evidence>
<reference evidence="1" key="1">
    <citation type="journal article" date="2015" name="Genome Biol. Evol.">
        <title>Organellar Genomes of White Spruce (Picea glauca): Assembly and Annotation.</title>
        <authorList>
            <person name="Jackman S.D."/>
            <person name="Warren R.L."/>
            <person name="Gibb E.A."/>
            <person name="Vandervalk B.P."/>
            <person name="Mohamadi H."/>
            <person name="Chu J."/>
            <person name="Raymond A."/>
            <person name="Pleasance S."/>
            <person name="Coope R."/>
            <person name="Wildung M.R."/>
            <person name="Ritland C.E."/>
            <person name="Bousquet J."/>
            <person name="Jones S.J."/>
            <person name="Bohlmann J."/>
            <person name="Birol I."/>
        </authorList>
    </citation>
    <scope>NUCLEOTIDE SEQUENCE [LARGE SCALE GENOMIC DNA]</scope>
    <source>
        <tissue evidence="1">Flushing bud</tissue>
    </source>
</reference>
<organism evidence="1">
    <name type="scientific">Picea glauca</name>
    <name type="common">White spruce</name>
    <name type="synonym">Pinus glauca</name>
    <dbReference type="NCBI Taxonomy" id="3330"/>
    <lineage>
        <taxon>Eukaryota</taxon>
        <taxon>Viridiplantae</taxon>
        <taxon>Streptophyta</taxon>
        <taxon>Embryophyta</taxon>
        <taxon>Tracheophyta</taxon>
        <taxon>Spermatophyta</taxon>
        <taxon>Pinopsida</taxon>
        <taxon>Pinidae</taxon>
        <taxon>Conifers I</taxon>
        <taxon>Pinales</taxon>
        <taxon>Pinaceae</taxon>
        <taxon>Picea</taxon>
    </lineage>
</organism>
<proteinExistence type="predicted"/>
<gene>
    <name evidence="1" type="ORF">ABT39_MTgene4277</name>
</gene>
<sequence length="53" mass="5889">MSHIDPTRGRYGMIDNVSESHLPACSIELAACRRSSLLLPLILDLPYHEAEPV</sequence>
<name>A0A101M0T6_PICGL</name>
<accession>A0A101M0T6</accession>
<dbReference type="EMBL" id="LKAM01000004">
    <property type="protein sequence ID" value="KUM48941.1"/>
    <property type="molecule type" value="Genomic_DNA"/>
</dbReference>
<keyword evidence="1" id="KW-0496">Mitochondrion</keyword>
<dbReference type="AlphaFoldDB" id="A0A101M0T6"/>
<geneLocation type="mitochondrion" evidence="1"/>
<comment type="caution">
    <text evidence="1">The sequence shown here is derived from an EMBL/GenBank/DDBJ whole genome shotgun (WGS) entry which is preliminary data.</text>
</comment>